<dbReference type="Proteomes" id="UP000002640">
    <property type="component" value="Unassembled WGS sequence"/>
</dbReference>
<evidence type="ECO:0000313" key="1">
    <source>
        <dbReference type="EMBL" id="EGZ07749.1"/>
    </source>
</evidence>
<dbReference type="AlphaFoldDB" id="G5AAX0"/>
<sequence>MTLSPRQFLMPGFVDVHEHEQNAESRAVEKKNTNQDEAFQARRASYDWQTIAAVAATSSPSKPGPDDVHAPFAVVATAAPDDDFDVSADFDVSVEADVAVDVDVPEEDAEVSVDVDVDVEVAVDVVSLVETSQFGTVVPSEYWKTVTSSTVVMDKEGLAPSHDT</sequence>
<accession>G5AAX0</accession>
<keyword evidence="2" id="KW-1185">Reference proteome</keyword>
<protein>
    <submittedName>
        <fullName evidence="1">Uncharacterized protein</fullName>
    </submittedName>
</protein>
<dbReference type="GeneID" id="20642784"/>
<name>G5AAX0_PHYSP</name>
<dbReference type="EMBL" id="JH159162">
    <property type="protein sequence ID" value="EGZ07749.1"/>
    <property type="molecule type" value="Genomic_DNA"/>
</dbReference>
<proteinExistence type="predicted"/>
<evidence type="ECO:0000313" key="2">
    <source>
        <dbReference type="Proteomes" id="UP000002640"/>
    </source>
</evidence>
<dbReference type="RefSeq" id="XP_009537315.1">
    <property type="nucleotide sequence ID" value="XM_009539020.1"/>
</dbReference>
<organism evidence="1 2">
    <name type="scientific">Phytophthora sojae (strain P6497)</name>
    <name type="common">Soybean stem and root rot agent</name>
    <name type="synonym">Phytophthora megasperma f. sp. glycines</name>
    <dbReference type="NCBI Taxonomy" id="1094619"/>
    <lineage>
        <taxon>Eukaryota</taxon>
        <taxon>Sar</taxon>
        <taxon>Stramenopiles</taxon>
        <taxon>Oomycota</taxon>
        <taxon>Peronosporomycetes</taxon>
        <taxon>Peronosporales</taxon>
        <taxon>Peronosporaceae</taxon>
        <taxon>Phytophthora</taxon>
    </lineage>
</organism>
<dbReference type="InParanoid" id="G5AAX0"/>
<gene>
    <name evidence="1" type="ORF">PHYSODRAFT_306809</name>
</gene>
<reference evidence="1 2" key="1">
    <citation type="journal article" date="2006" name="Science">
        <title>Phytophthora genome sequences uncover evolutionary origins and mechanisms of pathogenesis.</title>
        <authorList>
            <person name="Tyler B.M."/>
            <person name="Tripathy S."/>
            <person name="Zhang X."/>
            <person name="Dehal P."/>
            <person name="Jiang R.H."/>
            <person name="Aerts A."/>
            <person name="Arredondo F.D."/>
            <person name="Baxter L."/>
            <person name="Bensasson D."/>
            <person name="Beynon J.L."/>
            <person name="Chapman J."/>
            <person name="Damasceno C.M."/>
            <person name="Dorrance A.E."/>
            <person name="Dou D."/>
            <person name="Dickerman A.W."/>
            <person name="Dubchak I.L."/>
            <person name="Garbelotto M."/>
            <person name="Gijzen M."/>
            <person name="Gordon S.G."/>
            <person name="Govers F."/>
            <person name="Grunwald N.J."/>
            <person name="Huang W."/>
            <person name="Ivors K.L."/>
            <person name="Jones R.W."/>
            <person name="Kamoun S."/>
            <person name="Krampis K."/>
            <person name="Lamour K.H."/>
            <person name="Lee M.K."/>
            <person name="McDonald W.H."/>
            <person name="Medina M."/>
            <person name="Meijer H.J."/>
            <person name="Nordberg E.K."/>
            <person name="Maclean D.J."/>
            <person name="Ospina-Giraldo M.D."/>
            <person name="Morris P.F."/>
            <person name="Phuntumart V."/>
            <person name="Putnam N.H."/>
            <person name="Rash S."/>
            <person name="Rose J.K."/>
            <person name="Sakihama Y."/>
            <person name="Salamov A.A."/>
            <person name="Savidor A."/>
            <person name="Scheuring C.F."/>
            <person name="Smith B.M."/>
            <person name="Sobral B.W."/>
            <person name="Terry A."/>
            <person name="Torto-Alalibo T.A."/>
            <person name="Win J."/>
            <person name="Xu Z."/>
            <person name="Zhang H."/>
            <person name="Grigoriev I.V."/>
            <person name="Rokhsar D.S."/>
            <person name="Boore J.L."/>
        </authorList>
    </citation>
    <scope>NUCLEOTIDE SEQUENCE [LARGE SCALE GENOMIC DNA]</scope>
    <source>
        <strain evidence="1 2">P6497</strain>
    </source>
</reference>
<dbReference type="KEGG" id="psoj:PHYSODRAFT_306809"/>